<dbReference type="AlphaFoldDB" id="A0A9P5NFR7"/>
<reference evidence="1" key="1">
    <citation type="submission" date="2020-11" db="EMBL/GenBank/DDBJ databases">
        <authorList>
            <consortium name="DOE Joint Genome Institute"/>
            <person name="Ahrendt S."/>
            <person name="Riley R."/>
            <person name="Andreopoulos W."/>
            <person name="LaButti K."/>
            <person name="Pangilinan J."/>
            <person name="Ruiz-duenas F.J."/>
            <person name="Barrasa J.M."/>
            <person name="Sanchez-Garcia M."/>
            <person name="Camarero S."/>
            <person name="Miyauchi S."/>
            <person name="Serrano A."/>
            <person name="Linde D."/>
            <person name="Babiker R."/>
            <person name="Drula E."/>
            <person name="Ayuso-Fernandez I."/>
            <person name="Pacheco R."/>
            <person name="Padilla G."/>
            <person name="Ferreira P."/>
            <person name="Barriuso J."/>
            <person name="Kellner H."/>
            <person name="Castanera R."/>
            <person name="Alfaro M."/>
            <person name="Ramirez L."/>
            <person name="Pisabarro A.G."/>
            <person name="Kuo A."/>
            <person name="Tritt A."/>
            <person name="Lipzen A."/>
            <person name="He G."/>
            <person name="Yan M."/>
            <person name="Ng V."/>
            <person name="Cullen D."/>
            <person name="Martin F."/>
            <person name="Rosso M.-N."/>
            <person name="Henrissat B."/>
            <person name="Hibbett D."/>
            <person name="Martinez A.T."/>
            <person name="Grigoriev I.V."/>
        </authorList>
    </citation>
    <scope>NUCLEOTIDE SEQUENCE</scope>
    <source>
        <strain evidence="1">AH 44721</strain>
    </source>
</reference>
<dbReference type="Proteomes" id="UP000724874">
    <property type="component" value="Unassembled WGS sequence"/>
</dbReference>
<dbReference type="EMBL" id="JADNYJ010000137">
    <property type="protein sequence ID" value="KAF8880829.1"/>
    <property type="molecule type" value="Genomic_DNA"/>
</dbReference>
<keyword evidence="2" id="KW-1185">Reference proteome</keyword>
<name>A0A9P5NFR7_GYMJU</name>
<evidence type="ECO:0000313" key="1">
    <source>
        <dbReference type="EMBL" id="KAF8880829.1"/>
    </source>
</evidence>
<organism evidence="1 2">
    <name type="scientific">Gymnopilus junonius</name>
    <name type="common">Spectacular rustgill mushroom</name>
    <name type="synonym">Gymnopilus spectabilis subsp. junonius</name>
    <dbReference type="NCBI Taxonomy" id="109634"/>
    <lineage>
        <taxon>Eukaryota</taxon>
        <taxon>Fungi</taxon>
        <taxon>Dikarya</taxon>
        <taxon>Basidiomycota</taxon>
        <taxon>Agaricomycotina</taxon>
        <taxon>Agaricomycetes</taxon>
        <taxon>Agaricomycetidae</taxon>
        <taxon>Agaricales</taxon>
        <taxon>Agaricineae</taxon>
        <taxon>Hymenogastraceae</taxon>
        <taxon>Gymnopilus</taxon>
    </lineage>
</organism>
<gene>
    <name evidence="1" type="ORF">CPB84DRAFT_1851761</name>
</gene>
<evidence type="ECO:0000313" key="2">
    <source>
        <dbReference type="Proteomes" id="UP000724874"/>
    </source>
</evidence>
<proteinExistence type="predicted"/>
<protein>
    <submittedName>
        <fullName evidence="1">Uncharacterized protein</fullName>
    </submittedName>
</protein>
<accession>A0A9P5NFR7</accession>
<comment type="caution">
    <text evidence="1">The sequence shown here is derived from an EMBL/GenBank/DDBJ whole genome shotgun (WGS) entry which is preliminary data.</text>
</comment>
<sequence>MPPKSKQTSDAAAWFKSVVVTRKTNKDAHPGQIVHAMEEKKQVEEENLRAAAAIEDKLCCEDIEHNAP</sequence>